<dbReference type="Proteomes" id="UP000054248">
    <property type="component" value="Unassembled WGS sequence"/>
</dbReference>
<evidence type="ECO:0000256" key="1">
    <source>
        <dbReference type="SAM" id="MobiDB-lite"/>
    </source>
</evidence>
<organism evidence="3 4">
    <name type="scientific">Tulasnella calospora MUT 4182</name>
    <dbReference type="NCBI Taxonomy" id="1051891"/>
    <lineage>
        <taxon>Eukaryota</taxon>
        <taxon>Fungi</taxon>
        <taxon>Dikarya</taxon>
        <taxon>Basidiomycota</taxon>
        <taxon>Agaricomycotina</taxon>
        <taxon>Agaricomycetes</taxon>
        <taxon>Cantharellales</taxon>
        <taxon>Tulasnellaceae</taxon>
        <taxon>Tulasnella</taxon>
    </lineage>
</organism>
<dbReference type="STRING" id="1051891.A0A0C3K2T2"/>
<dbReference type="EMBL" id="KN823854">
    <property type="protein sequence ID" value="KIO15723.1"/>
    <property type="molecule type" value="Genomic_DNA"/>
</dbReference>
<evidence type="ECO:0000313" key="3">
    <source>
        <dbReference type="EMBL" id="KIO15723.1"/>
    </source>
</evidence>
<proteinExistence type="predicted"/>
<reference evidence="4" key="2">
    <citation type="submission" date="2015-01" db="EMBL/GenBank/DDBJ databases">
        <title>Evolutionary Origins and Diversification of the Mycorrhizal Mutualists.</title>
        <authorList>
            <consortium name="DOE Joint Genome Institute"/>
            <consortium name="Mycorrhizal Genomics Consortium"/>
            <person name="Kohler A."/>
            <person name="Kuo A."/>
            <person name="Nagy L.G."/>
            <person name="Floudas D."/>
            <person name="Copeland A."/>
            <person name="Barry K.W."/>
            <person name="Cichocki N."/>
            <person name="Veneault-Fourrey C."/>
            <person name="LaButti K."/>
            <person name="Lindquist E.A."/>
            <person name="Lipzen A."/>
            <person name="Lundell T."/>
            <person name="Morin E."/>
            <person name="Murat C."/>
            <person name="Riley R."/>
            <person name="Ohm R."/>
            <person name="Sun H."/>
            <person name="Tunlid A."/>
            <person name="Henrissat B."/>
            <person name="Grigoriev I.V."/>
            <person name="Hibbett D.S."/>
            <person name="Martin F."/>
        </authorList>
    </citation>
    <scope>NUCLEOTIDE SEQUENCE [LARGE SCALE GENOMIC DNA]</scope>
    <source>
        <strain evidence="4">MUT 4182</strain>
    </source>
</reference>
<keyword evidence="2" id="KW-0472">Membrane</keyword>
<keyword evidence="4" id="KW-1185">Reference proteome</keyword>
<feature type="transmembrane region" description="Helical" evidence="2">
    <location>
        <begin position="65"/>
        <end position="89"/>
    </location>
</feature>
<keyword evidence="2" id="KW-0812">Transmembrane</keyword>
<feature type="transmembrane region" description="Helical" evidence="2">
    <location>
        <begin position="24"/>
        <end position="44"/>
    </location>
</feature>
<protein>
    <submittedName>
        <fullName evidence="3">Uncharacterized protein</fullName>
    </submittedName>
</protein>
<feature type="compositionally biased region" description="Basic and acidic residues" evidence="1">
    <location>
        <begin position="266"/>
        <end position="277"/>
    </location>
</feature>
<sequence length="277" mass="30144">MFLIPFIADDRFGVCLPSSPGHEIFGFFLASLGFDTLVTLLVIYRVFQLKREAGGQFSRSPLVQLFVSEGLWYFFVVSIANLINGLMFAQKEKSLQLNAVPFSNMLPAILACRLILDLREHGSAEGNAWLTTGKGNVGFVLPAFLYRSKPGPTRPHLSTLRFQNPDRLRPTNPGASATDSSGVSTVSDIQFVTTDGVGQKTSFVRGLTSMREVGGDDGDDIVDARDVLVSPAKPDGDEATPGMDNQSYLAYQMRPLRSQGQVEPKAGGDEHRQGEAV</sequence>
<feature type="region of interest" description="Disordered" evidence="1">
    <location>
        <begin position="155"/>
        <end position="183"/>
    </location>
</feature>
<accession>A0A0C3K2T2</accession>
<dbReference type="HOGENOM" id="CLU_1005409_0_0_1"/>
<feature type="region of interest" description="Disordered" evidence="1">
    <location>
        <begin position="230"/>
        <end position="277"/>
    </location>
</feature>
<gene>
    <name evidence="3" type="ORF">M407DRAFT_34687</name>
</gene>
<dbReference type="AlphaFoldDB" id="A0A0C3K2T2"/>
<evidence type="ECO:0000256" key="2">
    <source>
        <dbReference type="SAM" id="Phobius"/>
    </source>
</evidence>
<keyword evidence="2" id="KW-1133">Transmembrane helix</keyword>
<reference evidence="3 4" key="1">
    <citation type="submission" date="2014-04" db="EMBL/GenBank/DDBJ databases">
        <authorList>
            <consortium name="DOE Joint Genome Institute"/>
            <person name="Kuo A."/>
            <person name="Girlanda M."/>
            <person name="Perotto S."/>
            <person name="Kohler A."/>
            <person name="Nagy L.G."/>
            <person name="Floudas D."/>
            <person name="Copeland A."/>
            <person name="Barry K.W."/>
            <person name="Cichocki N."/>
            <person name="Veneault-Fourrey C."/>
            <person name="LaButti K."/>
            <person name="Lindquist E.A."/>
            <person name="Lipzen A."/>
            <person name="Lundell T."/>
            <person name="Morin E."/>
            <person name="Murat C."/>
            <person name="Sun H."/>
            <person name="Tunlid A."/>
            <person name="Henrissat B."/>
            <person name="Grigoriev I.V."/>
            <person name="Hibbett D.S."/>
            <person name="Martin F."/>
            <person name="Nordberg H.P."/>
            <person name="Cantor M.N."/>
            <person name="Hua S.X."/>
        </authorList>
    </citation>
    <scope>NUCLEOTIDE SEQUENCE [LARGE SCALE GENOMIC DNA]</scope>
    <source>
        <strain evidence="3 4">MUT 4182</strain>
    </source>
</reference>
<feature type="compositionally biased region" description="Polar residues" evidence="1">
    <location>
        <begin position="173"/>
        <end position="183"/>
    </location>
</feature>
<name>A0A0C3K2T2_9AGAM</name>
<evidence type="ECO:0000313" key="4">
    <source>
        <dbReference type="Proteomes" id="UP000054248"/>
    </source>
</evidence>
<dbReference type="OrthoDB" id="2549021at2759"/>